<keyword evidence="3" id="KW-0812">Transmembrane</keyword>
<feature type="region of interest" description="Disordered" evidence="2">
    <location>
        <begin position="212"/>
        <end position="270"/>
    </location>
</feature>
<organism evidence="4 5">
    <name type="scientific">Thermacetogenium phaeum (strain ATCC BAA-254 / DSM 26808 / PB)</name>
    <dbReference type="NCBI Taxonomy" id="1089553"/>
    <lineage>
        <taxon>Bacteria</taxon>
        <taxon>Bacillati</taxon>
        <taxon>Bacillota</taxon>
        <taxon>Clostridia</taxon>
        <taxon>Thermoanaerobacterales</taxon>
        <taxon>Thermoanaerobacteraceae</taxon>
        <taxon>Thermacetogenium</taxon>
    </lineage>
</organism>
<feature type="coiled-coil region" evidence="1">
    <location>
        <begin position="34"/>
        <end position="78"/>
    </location>
</feature>
<dbReference type="AlphaFoldDB" id="K4LIT2"/>
<dbReference type="Pfam" id="PF04350">
    <property type="entry name" value="PilO"/>
    <property type="match status" value="1"/>
</dbReference>
<proteinExistence type="predicted"/>
<feature type="transmembrane region" description="Helical" evidence="3">
    <location>
        <begin position="12"/>
        <end position="30"/>
    </location>
</feature>
<evidence type="ECO:0000256" key="1">
    <source>
        <dbReference type="SAM" id="Coils"/>
    </source>
</evidence>
<dbReference type="Proteomes" id="UP000000467">
    <property type="component" value="Chromosome"/>
</dbReference>
<dbReference type="KEGG" id="tpz:Tph_c16550"/>
<keyword evidence="1" id="KW-0175">Coiled coil</keyword>
<evidence type="ECO:0000313" key="4">
    <source>
        <dbReference type="EMBL" id="AFV11860.1"/>
    </source>
</evidence>
<name>K4LIT2_THEPS</name>
<dbReference type="EMBL" id="CP003732">
    <property type="protein sequence ID" value="AFV11860.1"/>
    <property type="molecule type" value="Genomic_DNA"/>
</dbReference>
<accession>K4LIT2</accession>
<keyword evidence="3" id="KW-0472">Membrane</keyword>
<sequence>MEMGFNRKDQRILLAMLAAVGVFCLFYFLISPQIKAYAEVRKELAEERAKLEKARSDVASYKDEIVRYERASEKLRQVEPYFRQEMRDGTNIVVLGLQSAADNVEITGIEPGEIVAKKHTLEIPLKITARGDYQNVLAFFSALGNLPNLSEVRSLKLTALDNQPGAVEAAVALLIFSAKDPEGQAYLEEIRRWSLGRYNLFAPAGAVAPTPELSGHLRLPKPVASSNPSSNPSPPPEPGQNGDTGESISGSGAADRNPGGLPEAGDFFKK</sequence>
<evidence type="ECO:0000313" key="5">
    <source>
        <dbReference type="Proteomes" id="UP000000467"/>
    </source>
</evidence>
<dbReference type="Gene3D" id="3.30.70.60">
    <property type="match status" value="1"/>
</dbReference>
<dbReference type="RefSeq" id="WP_015050740.1">
    <property type="nucleotide sequence ID" value="NC_018870.1"/>
</dbReference>
<gene>
    <name evidence="4" type="primary">pilM1</name>
    <name evidence="4" type="ordered locus">Tph_c16550</name>
</gene>
<evidence type="ECO:0000256" key="3">
    <source>
        <dbReference type="SAM" id="Phobius"/>
    </source>
</evidence>
<dbReference type="HOGENOM" id="CLU_1041021_0_0_9"/>
<evidence type="ECO:0000256" key="2">
    <source>
        <dbReference type="SAM" id="MobiDB-lite"/>
    </source>
</evidence>
<reference evidence="4 5" key="1">
    <citation type="journal article" date="2012" name="BMC Genomics">
        <title>Genome-guided analysis of physiological and morphological traits of the fermentative acetate oxidizer Thermacetogenium phaeum.</title>
        <authorList>
            <person name="Oehler D."/>
            <person name="Poehlein A."/>
            <person name="Leimbach A."/>
            <person name="Muller N."/>
            <person name="Daniel R."/>
            <person name="Gottschalk G."/>
            <person name="Schink B."/>
        </authorList>
    </citation>
    <scope>NUCLEOTIDE SEQUENCE [LARGE SCALE GENOMIC DNA]</scope>
    <source>
        <strain evidence="5">ATCC BAA-254 / DSM 26808 / PB</strain>
    </source>
</reference>
<dbReference type="InterPro" id="IPR007445">
    <property type="entry name" value="PilO"/>
</dbReference>
<keyword evidence="3" id="KW-1133">Transmembrane helix</keyword>
<dbReference type="eggNOG" id="COG3167">
    <property type="taxonomic scope" value="Bacteria"/>
</dbReference>
<dbReference type="GO" id="GO:0043107">
    <property type="term" value="P:type IV pilus-dependent motility"/>
    <property type="evidence" value="ECO:0007669"/>
    <property type="project" value="InterPro"/>
</dbReference>
<dbReference type="GO" id="GO:0043683">
    <property type="term" value="P:type IV pilus assembly"/>
    <property type="evidence" value="ECO:0007669"/>
    <property type="project" value="InterPro"/>
</dbReference>
<dbReference type="InterPro" id="IPR014717">
    <property type="entry name" value="Transl_elong_EF1B/ribsomal_bS6"/>
</dbReference>
<protein>
    <submittedName>
        <fullName evidence="4">Type IV pilus assembly protein PilM</fullName>
    </submittedName>
</protein>
<feature type="compositionally biased region" description="Polar residues" evidence="2">
    <location>
        <begin position="241"/>
        <end position="250"/>
    </location>
</feature>
<keyword evidence="5" id="KW-1185">Reference proteome</keyword>
<dbReference type="STRING" id="1089553.Tph_c16550"/>